<keyword evidence="4 9" id="KW-0509">mRNA transport</keyword>
<dbReference type="GO" id="GO:0031965">
    <property type="term" value="C:nuclear membrane"/>
    <property type="evidence" value="ECO:0007669"/>
    <property type="project" value="InterPro"/>
</dbReference>
<dbReference type="PIRSF" id="PIRSF038119">
    <property type="entry name" value="Nucleoporin_NUP53"/>
    <property type="match status" value="1"/>
</dbReference>
<keyword evidence="7 9" id="KW-0906">Nuclear pore complex</keyword>
<dbReference type="InterPro" id="IPR007846">
    <property type="entry name" value="RRM_NUP35_dom"/>
</dbReference>
<gene>
    <name evidence="12" type="ORF">TSAR_007447</name>
</gene>
<evidence type="ECO:0000256" key="7">
    <source>
        <dbReference type="ARBA" id="ARBA00023132"/>
    </source>
</evidence>
<evidence type="ECO:0000313" key="12">
    <source>
        <dbReference type="EMBL" id="OXU19055.1"/>
    </source>
</evidence>
<dbReference type="PANTHER" id="PTHR21527">
    <property type="entry name" value="NUCLEOPORIN NUP35"/>
    <property type="match status" value="1"/>
</dbReference>
<protein>
    <recommendedName>
        <fullName evidence="9">Nucleoporin NUP53</fullName>
    </recommendedName>
</protein>
<keyword evidence="3 9" id="KW-0813">Transport</keyword>
<feature type="domain" description="RRM Nup35-type" evidence="11">
    <location>
        <begin position="161"/>
        <end position="243"/>
    </location>
</feature>
<dbReference type="GO" id="GO:0044613">
    <property type="term" value="C:nuclear pore central transport channel"/>
    <property type="evidence" value="ECO:0007669"/>
    <property type="project" value="TreeGrafter"/>
</dbReference>
<accession>A0A232EL39</accession>
<dbReference type="STRING" id="543379.A0A232EL39"/>
<dbReference type="GO" id="GO:0044615">
    <property type="term" value="C:nuclear pore nuclear basket"/>
    <property type="evidence" value="ECO:0007669"/>
    <property type="project" value="TreeGrafter"/>
</dbReference>
<evidence type="ECO:0000313" key="13">
    <source>
        <dbReference type="Proteomes" id="UP000215335"/>
    </source>
</evidence>
<comment type="similarity">
    <text evidence="2 9">Belongs to the Nup35 family.</text>
</comment>
<dbReference type="Proteomes" id="UP000215335">
    <property type="component" value="Unassembled WGS sequence"/>
</dbReference>
<evidence type="ECO:0000256" key="3">
    <source>
        <dbReference type="ARBA" id="ARBA00022448"/>
    </source>
</evidence>
<keyword evidence="13" id="KW-1185">Reference proteome</keyword>
<evidence type="ECO:0000256" key="5">
    <source>
        <dbReference type="ARBA" id="ARBA00022927"/>
    </source>
</evidence>
<dbReference type="GO" id="GO:0006999">
    <property type="term" value="P:nuclear pore organization"/>
    <property type="evidence" value="ECO:0007669"/>
    <property type="project" value="TreeGrafter"/>
</dbReference>
<comment type="caution">
    <text evidence="12">The sequence shown here is derived from an EMBL/GenBank/DDBJ whole genome shotgun (WGS) entry which is preliminary data.</text>
</comment>
<sequence>MEPMALGSPVGSPAQAPSSPGANSAYLPGFLLGDTNPQSRMGVMTPDSSRFAHTGHGSPGSPISSYATPEFRINRQKAMFGGNNNANVPQMNSENHMGGPPTKSLYESLDTRQSLNTSHNLSINNQSMNQSRLLAAGYANTTINAPFCETPINTTQNESTQGLLQWVTVFGFPMSALNTVLSHISSRVRVVDKHPAPHTQSNWIHLKCSTEQEAQRALACNGNIVSGSIMIGVIPCTDEGVILGADKENRTKLNDSMRLFSTPVKPPGVSSLALNKTPVRIQNARPLVSGYNQHLSPQAVRSPDNVPHKSTGIVTKAMEYVFGW</sequence>
<dbReference type="SUPFAM" id="SSF54928">
    <property type="entry name" value="RNA-binding domain, RBD"/>
    <property type="match status" value="1"/>
</dbReference>
<reference evidence="12 13" key="1">
    <citation type="journal article" date="2017" name="Curr. Biol.">
        <title>The Evolution of Venom by Co-option of Single-Copy Genes.</title>
        <authorList>
            <person name="Martinson E.O."/>
            <person name="Mrinalini"/>
            <person name="Kelkar Y.D."/>
            <person name="Chang C.H."/>
            <person name="Werren J.H."/>
        </authorList>
    </citation>
    <scope>NUCLEOTIDE SEQUENCE [LARGE SCALE GENOMIC DNA]</scope>
    <source>
        <strain evidence="12 13">Alberta</strain>
        <tissue evidence="12">Whole body</tissue>
    </source>
</reference>
<keyword evidence="8 9" id="KW-0539">Nucleus</keyword>
<evidence type="ECO:0000256" key="8">
    <source>
        <dbReference type="ARBA" id="ARBA00023242"/>
    </source>
</evidence>
<keyword evidence="5 9" id="KW-0653">Protein transport</keyword>
<dbReference type="Pfam" id="PF05172">
    <property type="entry name" value="RRM_Nup35"/>
    <property type="match status" value="1"/>
</dbReference>
<name>A0A232EL39_9HYME</name>
<dbReference type="GO" id="GO:0003676">
    <property type="term" value="F:nucleic acid binding"/>
    <property type="evidence" value="ECO:0007669"/>
    <property type="project" value="InterPro"/>
</dbReference>
<dbReference type="FunFam" id="3.30.70.330:FF:000095">
    <property type="entry name" value="Putative Nucleoporin NUP53"/>
    <property type="match status" value="1"/>
</dbReference>
<dbReference type="InterPro" id="IPR012677">
    <property type="entry name" value="Nucleotide-bd_a/b_plait_sf"/>
</dbReference>
<evidence type="ECO:0000256" key="10">
    <source>
        <dbReference type="SAM" id="MobiDB-lite"/>
    </source>
</evidence>
<dbReference type="EMBL" id="NNAY01003649">
    <property type="protein sequence ID" value="OXU19055.1"/>
    <property type="molecule type" value="Genomic_DNA"/>
</dbReference>
<evidence type="ECO:0000256" key="1">
    <source>
        <dbReference type="ARBA" id="ARBA00004567"/>
    </source>
</evidence>
<dbReference type="InterPro" id="IPR035979">
    <property type="entry name" value="RBD_domain_sf"/>
</dbReference>
<keyword evidence="6 9" id="KW-0811">Translocation</keyword>
<dbReference type="OrthoDB" id="10015491at2759"/>
<feature type="region of interest" description="Disordered" evidence="10">
    <location>
        <begin position="1"/>
        <end position="66"/>
    </location>
</feature>
<evidence type="ECO:0000256" key="9">
    <source>
        <dbReference type="PIRNR" id="PIRNR038119"/>
    </source>
</evidence>
<dbReference type="PROSITE" id="PS51472">
    <property type="entry name" value="RRM_NUP35"/>
    <property type="match status" value="1"/>
</dbReference>
<evidence type="ECO:0000256" key="2">
    <source>
        <dbReference type="ARBA" id="ARBA00009454"/>
    </source>
</evidence>
<evidence type="ECO:0000256" key="6">
    <source>
        <dbReference type="ARBA" id="ARBA00023010"/>
    </source>
</evidence>
<dbReference type="GO" id="GO:0006607">
    <property type="term" value="P:NLS-bearing protein import into nucleus"/>
    <property type="evidence" value="ECO:0007669"/>
    <property type="project" value="TreeGrafter"/>
</dbReference>
<comment type="function">
    <text evidence="9">Functions as a component of the nuclear pore complex (NPC).</text>
</comment>
<dbReference type="AlphaFoldDB" id="A0A232EL39"/>
<evidence type="ECO:0000259" key="11">
    <source>
        <dbReference type="PROSITE" id="PS51472"/>
    </source>
</evidence>
<dbReference type="InterPro" id="IPR017389">
    <property type="entry name" value="Nucleoporin_NUP53"/>
</dbReference>
<comment type="subcellular location">
    <subcellularLocation>
        <location evidence="1 9">Nucleus</location>
        <location evidence="1 9">Nuclear pore complex</location>
    </subcellularLocation>
</comment>
<organism evidence="12 13">
    <name type="scientific">Trichomalopsis sarcophagae</name>
    <dbReference type="NCBI Taxonomy" id="543379"/>
    <lineage>
        <taxon>Eukaryota</taxon>
        <taxon>Metazoa</taxon>
        <taxon>Ecdysozoa</taxon>
        <taxon>Arthropoda</taxon>
        <taxon>Hexapoda</taxon>
        <taxon>Insecta</taxon>
        <taxon>Pterygota</taxon>
        <taxon>Neoptera</taxon>
        <taxon>Endopterygota</taxon>
        <taxon>Hymenoptera</taxon>
        <taxon>Apocrita</taxon>
        <taxon>Proctotrupomorpha</taxon>
        <taxon>Chalcidoidea</taxon>
        <taxon>Pteromalidae</taxon>
        <taxon>Pteromalinae</taxon>
        <taxon>Trichomalopsis</taxon>
    </lineage>
</organism>
<dbReference type="Gene3D" id="3.30.70.330">
    <property type="match status" value="1"/>
</dbReference>
<dbReference type="GO" id="GO:0017056">
    <property type="term" value="F:structural constituent of nuclear pore"/>
    <property type="evidence" value="ECO:0007669"/>
    <property type="project" value="InterPro"/>
</dbReference>
<dbReference type="CDD" id="cd12441">
    <property type="entry name" value="RRM_Nup53_like"/>
    <property type="match status" value="1"/>
</dbReference>
<dbReference type="GO" id="GO:0005543">
    <property type="term" value="F:phospholipid binding"/>
    <property type="evidence" value="ECO:0007669"/>
    <property type="project" value="TreeGrafter"/>
</dbReference>
<evidence type="ECO:0000256" key="4">
    <source>
        <dbReference type="ARBA" id="ARBA00022816"/>
    </source>
</evidence>
<dbReference type="GO" id="GO:0051028">
    <property type="term" value="P:mRNA transport"/>
    <property type="evidence" value="ECO:0007669"/>
    <property type="project" value="UniProtKB-UniRule"/>
</dbReference>
<dbReference type="PANTHER" id="PTHR21527:SF6">
    <property type="entry name" value="NUCLEOPORIN NUP35"/>
    <property type="match status" value="1"/>
</dbReference>
<proteinExistence type="inferred from homology"/>